<dbReference type="Gene3D" id="3.10.620.30">
    <property type="match status" value="1"/>
</dbReference>
<dbReference type="Pfam" id="PF08379">
    <property type="entry name" value="Bact_transglu_N"/>
    <property type="match status" value="1"/>
</dbReference>
<dbReference type="AlphaFoldDB" id="A0A6N8ISG8"/>
<dbReference type="PANTHER" id="PTHR33490">
    <property type="entry name" value="BLR5614 PROTEIN-RELATED"/>
    <property type="match status" value="1"/>
</dbReference>
<proteinExistence type="predicted"/>
<accession>A0A6N8ISG8</accession>
<dbReference type="SUPFAM" id="SSF54001">
    <property type="entry name" value="Cysteine proteinases"/>
    <property type="match status" value="1"/>
</dbReference>
<evidence type="ECO:0000313" key="2">
    <source>
        <dbReference type="EMBL" id="MVQ28813.1"/>
    </source>
</evidence>
<feature type="domain" description="Transglutaminase-like" evidence="1">
    <location>
        <begin position="159"/>
        <end position="219"/>
    </location>
</feature>
<sequence>MLLTSVADIRVLCEQDCPVVAMLRPRSGPEQWVVGQRYELWPWVPAREYLDSYGNLCQRFVIPRGEMRLAVTSEVEVADMVSVDVHAPATAVDRLPDDALVYLLPSRYCPSDAMEDQAREIVQGCAPGYPQASRVRDWIRETLAYRYGVSDASTDALRTLEQGAGVCRDFAHVGVSLCRALRMPARFVVGYLHQLDPMDMHAWYEVFVGDRWYTFDATQEQPRGGRIVVACGRDATDVAFLSSFGALEVQDMTVRVEARERPAA</sequence>
<evidence type="ECO:0000313" key="3">
    <source>
        <dbReference type="Proteomes" id="UP000469385"/>
    </source>
</evidence>
<evidence type="ECO:0000259" key="1">
    <source>
        <dbReference type="SMART" id="SM00460"/>
    </source>
</evidence>
<dbReference type="InterPro" id="IPR002931">
    <property type="entry name" value="Transglutaminase-like"/>
</dbReference>
<dbReference type="RefSeq" id="WP_157396876.1">
    <property type="nucleotide sequence ID" value="NZ_WSEL01000003.1"/>
</dbReference>
<protein>
    <submittedName>
        <fullName evidence="2">Transglutaminase family protein</fullName>
    </submittedName>
</protein>
<keyword evidence="3" id="KW-1185">Reference proteome</keyword>
<dbReference type="PANTHER" id="PTHR33490:SF12">
    <property type="entry name" value="BLL5557 PROTEIN"/>
    <property type="match status" value="1"/>
</dbReference>
<organism evidence="2 3">
    <name type="scientific">Ramlibacter pinisoli</name>
    <dbReference type="NCBI Taxonomy" id="2682844"/>
    <lineage>
        <taxon>Bacteria</taxon>
        <taxon>Pseudomonadati</taxon>
        <taxon>Pseudomonadota</taxon>
        <taxon>Betaproteobacteria</taxon>
        <taxon>Burkholderiales</taxon>
        <taxon>Comamonadaceae</taxon>
        <taxon>Ramlibacter</taxon>
    </lineage>
</organism>
<dbReference type="InterPro" id="IPR038765">
    <property type="entry name" value="Papain-like_cys_pep_sf"/>
</dbReference>
<comment type="caution">
    <text evidence="2">The sequence shown here is derived from an EMBL/GenBank/DDBJ whole genome shotgun (WGS) entry which is preliminary data.</text>
</comment>
<dbReference type="Pfam" id="PF01841">
    <property type="entry name" value="Transglut_core"/>
    <property type="match status" value="1"/>
</dbReference>
<dbReference type="Gene3D" id="2.60.40.2250">
    <property type="match status" value="1"/>
</dbReference>
<gene>
    <name evidence="2" type="ORF">GON04_05130</name>
</gene>
<dbReference type="Proteomes" id="UP000469385">
    <property type="component" value="Unassembled WGS sequence"/>
</dbReference>
<dbReference type="EMBL" id="WSEL01000003">
    <property type="protein sequence ID" value="MVQ28813.1"/>
    <property type="molecule type" value="Genomic_DNA"/>
</dbReference>
<dbReference type="SMART" id="SM00460">
    <property type="entry name" value="TGc"/>
    <property type="match status" value="1"/>
</dbReference>
<name>A0A6N8ISG8_9BURK</name>
<reference evidence="2 3" key="1">
    <citation type="submission" date="2019-12" db="EMBL/GenBank/DDBJ databases">
        <authorList>
            <person name="Huq M.A."/>
        </authorList>
    </citation>
    <scope>NUCLEOTIDE SEQUENCE [LARGE SCALE GENOMIC DNA]</scope>
    <source>
        <strain evidence="2 3">MAH-25</strain>
    </source>
</reference>
<dbReference type="InterPro" id="IPR013589">
    <property type="entry name" value="Bac_transglu_N"/>
</dbReference>